<dbReference type="SUPFAM" id="SSF55874">
    <property type="entry name" value="ATPase domain of HSP90 chaperone/DNA topoisomerase II/histidine kinase"/>
    <property type="match status" value="1"/>
</dbReference>
<feature type="modified residue" description="4-aspartylphosphate" evidence="6">
    <location>
        <position position="353"/>
    </location>
</feature>
<keyword evidence="3 6" id="KW-0597">Phosphoprotein</keyword>
<dbReference type="EMBL" id="JBHRTS010000004">
    <property type="protein sequence ID" value="MFC3194107.1"/>
    <property type="molecule type" value="Genomic_DNA"/>
</dbReference>
<comment type="catalytic activity">
    <reaction evidence="1">
        <text>ATP + protein L-histidine = ADP + protein N-phospho-L-histidine.</text>
        <dbReference type="EC" id="2.7.13.3"/>
    </reaction>
</comment>
<dbReference type="Pfam" id="PF00512">
    <property type="entry name" value="HisKA"/>
    <property type="match status" value="1"/>
</dbReference>
<feature type="domain" description="Response regulatory" evidence="9">
    <location>
        <begin position="304"/>
        <end position="416"/>
    </location>
</feature>
<dbReference type="RefSeq" id="WP_077412379.1">
    <property type="nucleotide sequence ID" value="NZ_JBHRTS010000004.1"/>
</dbReference>
<feature type="domain" description="Histidine kinase" evidence="8">
    <location>
        <begin position="66"/>
        <end position="282"/>
    </location>
</feature>
<keyword evidence="7" id="KW-1133">Transmembrane helix</keyword>
<evidence type="ECO:0000313" key="11">
    <source>
        <dbReference type="Proteomes" id="UP001595533"/>
    </source>
</evidence>
<dbReference type="SMART" id="SM00388">
    <property type="entry name" value="HisKA"/>
    <property type="match status" value="1"/>
</dbReference>
<dbReference type="InterPro" id="IPR003594">
    <property type="entry name" value="HATPase_dom"/>
</dbReference>
<reference evidence="11" key="1">
    <citation type="journal article" date="2019" name="Int. J. Syst. Evol. Microbiol.">
        <title>The Global Catalogue of Microorganisms (GCM) 10K type strain sequencing project: providing services to taxonomists for standard genome sequencing and annotation.</title>
        <authorList>
            <consortium name="The Broad Institute Genomics Platform"/>
            <consortium name="The Broad Institute Genome Sequencing Center for Infectious Disease"/>
            <person name="Wu L."/>
            <person name="Ma J."/>
        </authorList>
    </citation>
    <scope>NUCLEOTIDE SEQUENCE [LARGE SCALE GENOMIC DNA]</scope>
    <source>
        <strain evidence="11">KCTC 42953</strain>
    </source>
</reference>
<dbReference type="SUPFAM" id="SSF47384">
    <property type="entry name" value="Homodimeric domain of signal transducing histidine kinase"/>
    <property type="match status" value="1"/>
</dbReference>
<dbReference type="Gene3D" id="1.10.287.130">
    <property type="match status" value="1"/>
</dbReference>
<evidence type="ECO:0000256" key="1">
    <source>
        <dbReference type="ARBA" id="ARBA00000085"/>
    </source>
</evidence>
<dbReference type="InterPro" id="IPR004358">
    <property type="entry name" value="Sig_transdc_His_kin-like_C"/>
</dbReference>
<dbReference type="Pfam" id="PF00072">
    <property type="entry name" value="Response_reg"/>
    <property type="match status" value="1"/>
</dbReference>
<comment type="caution">
    <text evidence="10">The sequence shown here is derived from an EMBL/GenBank/DDBJ whole genome shotgun (WGS) entry which is preliminary data.</text>
</comment>
<dbReference type="InterPro" id="IPR036097">
    <property type="entry name" value="HisK_dim/P_sf"/>
</dbReference>
<protein>
    <recommendedName>
        <fullName evidence="2">histidine kinase</fullName>
        <ecNumber evidence="2">2.7.13.3</ecNumber>
    </recommendedName>
</protein>
<sequence length="500" mass="56830">MAAEPYILIISWLIVLILFILLYQRNRQLTRLRQRLDAQQKHLSESQSRQARAEAANQAKNRYLSGISHELRTPLNVIMGYAQILERQTPVTDDNHRNFQLIRQNCQHLTHLIEGILEFSAIESGKLRVQSDITEFRPLLDHLIDMFSHQAQQKNLAFVSDLPEQLPQYIKTDSKRLQQILTNLLSNAIKFTPAGQVSLTVSYRNQVATFIIQDTGIGIKPADLQRIFQPFERIESADNQVPGTGLGLTITQLLAELLGGELSVTSNWQKGTTFTLKIMLSAQDMVKQTEQQELHPSVVSQPHSILLVDDIETHRELVRQLLAPLGFQLLEAGSADQARTLIKQQTIDLALLDVSMPGMDGWQLAQWVRDQGHDFPIIMLSANPRDNSPAHPGNHQAYLAKPLQINALLNQLNRLLHLDWSQNRQPDSQMNQDQSPIVLKYKDREKLLELLDIGHINGIKACVNELVNDGKISQQEADRLKSPLNRLNLTQFARLIDHDR</sequence>
<dbReference type="EC" id="2.7.13.3" evidence="2"/>
<evidence type="ECO:0000313" key="10">
    <source>
        <dbReference type="EMBL" id="MFC3194107.1"/>
    </source>
</evidence>
<dbReference type="Pfam" id="PF02518">
    <property type="entry name" value="HATPase_c"/>
    <property type="match status" value="1"/>
</dbReference>
<evidence type="ECO:0000256" key="3">
    <source>
        <dbReference type="ARBA" id="ARBA00022553"/>
    </source>
</evidence>
<evidence type="ECO:0000256" key="4">
    <source>
        <dbReference type="ARBA" id="ARBA00022679"/>
    </source>
</evidence>
<dbReference type="InterPro" id="IPR036890">
    <property type="entry name" value="HATPase_C_sf"/>
</dbReference>
<evidence type="ECO:0000259" key="9">
    <source>
        <dbReference type="PROSITE" id="PS50110"/>
    </source>
</evidence>
<keyword evidence="4" id="KW-0808">Transferase</keyword>
<evidence type="ECO:0000256" key="2">
    <source>
        <dbReference type="ARBA" id="ARBA00012438"/>
    </source>
</evidence>
<proteinExistence type="predicted"/>
<accession>A0ABV7JAK7</accession>
<evidence type="ECO:0000256" key="6">
    <source>
        <dbReference type="PROSITE-ProRule" id="PRU00169"/>
    </source>
</evidence>
<dbReference type="CDD" id="cd00082">
    <property type="entry name" value="HisKA"/>
    <property type="match status" value="1"/>
</dbReference>
<name>A0ABV7JAK7_9GAMM</name>
<dbReference type="Gene3D" id="3.30.565.10">
    <property type="entry name" value="Histidine kinase-like ATPase, C-terminal domain"/>
    <property type="match status" value="1"/>
</dbReference>
<dbReference type="Gene3D" id="3.40.50.2300">
    <property type="match status" value="1"/>
</dbReference>
<dbReference type="PROSITE" id="PS50110">
    <property type="entry name" value="RESPONSE_REGULATORY"/>
    <property type="match status" value="1"/>
</dbReference>
<dbReference type="InterPro" id="IPR011006">
    <property type="entry name" value="CheY-like_superfamily"/>
</dbReference>
<dbReference type="GO" id="GO:0016301">
    <property type="term" value="F:kinase activity"/>
    <property type="evidence" value="ECO:0007669"/>
    <property type="project" value="UniProtKB-KW"/>
</dbReference>
<evidence type="ECO:0000256" key="5">
    <source>
        <dbReference type="ARBA" id="ARBA00022777"/>
    </source>
</evidence>
<dbReference type="InterPro" id="IPR005467">
    <property type="entry name" value="His_kinase_dom"/>
</dbReference>
<keyword evidence="7" id="KW-0472">Membrane</keyword>
<keyword evidence="7" id="KW-0812">Transmembrane</keyword>
<dbReference type="PANTHER" id="PTHR43047:SF66">
    <property type="entry name" value="HISKA"/>
    <property type="match status" value="1"/>
</dbReference>
<keyword evidence="11" id="KW-1185">Reference proteome</keyword>
<dbReference type="SMART" id="SM00448">
    <property type="entry name" value="REC"/>
    <property type="match status" value="1"/>
</dbReference>
<dbReference type="Proteomes" id="UP001595533">
    <property type="component" value="Unassembled WGS sequence"/>
</dbReference>
<dbReference type="PANTHER" id="PTHR43047">
    <property type="entry name" value="TWO-COMPONENT HISTIDINE PROTEIN KINASE"/>
    <property type="match status" value="1"/>
</dbReference>
<dbReference type="PRINTS" id="PR00344">
    <property type="entry name" value="BCTRLSENSOR"/>
</dbReference>
<dbReference type="InterPro" id="IPR001789">
    <property type="entry name" value="Sig_transdc_resp-reg_receiver"/>
</dbReference>
<dbReference type="SUPFAM" id="SSF52172">
    <property type="entry name" value="CheY-like"/>
    <property type="match status" value="1"/>
</dbReference>
<dbReference type="PROSITE" id="PS50109">
    <property type="entry name" value="HIS_KIN"/>
    <property type="match status" value="1"/>
</dbReference>
<gene>
    <name evidence="10" type="ORF">ACFODZ_07630</name>
</gene>
<dbReference type="InterPro" id="IPR003661">
    <property type="entry name" value="HisK_dim/P_dom"/>
</dbReference>
<dbReference type="CDD" id="cd00156">
    <property type="entry name" value="REC"/>
    <property type="match status" value="1"/>
</dbReference>
<evidence type="ECO:0000256" key="7">
    <source>
        <dbReference type="SAM" id="Phobius"/>
    </source>
</evidence>
<organism evidence="10 11">
    <name type="scientific">Marinicella sediminis</name>
    <dbReference type="NCBI Taxonomy" id="1792834"/>
    <lineage>
        <taxon>Bacteria</taxon>
        <taxon>Pseudomonadati</taxon>
        <taxon>Pseudomonadota</taxon>
        <taxon>Gammaproteobacteria</taxon>
        <taxon>Lysobacterales</taxon>
        <taxon>Marinicellaceae</taxon>
        <taxon>Marinicella</taxon>
    </lineage>
</organism>
<evidence type="ECO:0000259" key="8">
    <source>
        <dbReference type="PROSITE" id="PS50109"/>
    </source>
</evidence>
<feature type="transmembrane region" description="Helical" evidence="7">
    <location>
        <begin position="6"/>
        <end position="23"/>
    </location>
</feature>
<dbReference type="SMART" id="SM00387">
    <property type="entry name" value="HATPase_c"/>
    <property type="match status" value="1"/>
</dbReference>
<keyword evidence="5 10" id="KW-0418">Kinase</keyword>